<comment type="caution">
    <text evidence="1">The sequence shown here is derived from an EMBL/GenBank/DDBJ whole genome shotgun (WGS) entry which is preliminary data.</text>
</comment>
<keyword evidence="2" id="KW-1185">Reference proteome</keyword>
<evidence type="ECO:0000313" key="1">
    <source>
        <dbReference type="EMBL" id="MBE1536994.1"/>
    </source>
</evidence>
<proteinExistence type="predicted"/>
<dbReference type="RefSeq" id="WP_192764734.1">
    <property type="nucleotide sequence ID" value="NZ_JADBDZ010000001.1"/>
</dbReference>
<dbReference type="Proteomes" id="UP000627838">
    <property type="component" value="Unassembled WGS sequence"/>
</dbReference>
<protein>
    <submittedName>
        <fullName evidence="1">Uncharacterized protein</fullName>
    </submittedName>
</protein>
<reference evidence="1 2" key="1">
    <citation type="submission" date="2020-10" db="EMBL/GenBank/DDBJ databases">
        <title>Sequencing the genomes of 1000 actinobacteria strains.</title>
        <authorList>
            <person name="Klenk H.-P."/>
        </authorList>
    </citation>
    <scope>NUCLEOTIDE SEQUENCE [LARGE SCALE GENOMIC DNA]</scope>
    <source>
        <strain evidence="1 2">DSM 46744</strain>
    </source>
</reference>
<evidence type="ECO:0000313" key="2">
    <source>
        <dbReference type="Proteomes" id="UP000627838"/>
    </source>
</evidence>
<accession>A0ABR9K2A5</accession>
<organism evidence="1 2">
    <name type="scientific">Actinomadura algeriensis</name>
    <dbReference type="NCBI Taxonomy" id="1679523"/>
    <lineage>
        <taxon>Bacteria</taxon>
        <taxon>Bacillati</taxon>
        <taxon>Actinomycetota</taxon>
        <taxon>Actinomycetes</taxon>
        <taxon>Streptosporangiales</taxon>
        <taxon>Thermomonosporaceae</taxon>
        <taxon>Actinomadura</taxon>
    </lineage>
</organism>
<gene>
    <name evidence="1" type="ORF">H4W34_006827</name>
</gene>
<sequence>MASTTQQVGGAVGLAVLVAIANAPTAGVTGPALRAATTDELRAAASPQWLFQTMGADRTSGYFRSA</sequence>
<name>A0ABR9K2A5_9ACTN</name>
<dbReference type="EMBL" id="JADBDZ010000001">
    <property type="protein sequence ID" value="MBE1536994.1"/>
    <property type="molecule type" value="Genomic_DNA"/>
</dbReference>